<dbReference type="SMART" id="SM00055">
    <property type="entry name" value="FCH"/>
    <property type="match status" value="1"/>
</dbReference>
<dbReference type="PROSITE" id="PS50002">
    <property type="entry name" value="SH3"/>
    <property type="match status" value="1"/>
</dbReference>
<dbReference type="Pfam" id="PF25610">
    <property type="entry name" value="HR1_TOCA"/>
    <property type="match status" value="1"/>
</dbReference>
<feature type="region of interest" description="Disordered" evidence="8">
    <location>
        <begin position="328"/>
        <end position="351"/>
    </location>
</feature>
<evidence type="ECO:0000256" key="7">
    <source>
        <dbReference type="PROSITE-ProRule" id="PRU01077"/>
    </source>
</evidence>
<feature type="compositionally biased region" description="Polar residues" evidence="8">
    <location>
        <begin position="334"/>
        <end position="346"/>
    </location>
</feature>
<evidence type="ECO:0000256" key="8">
    <source>
        <dbReference type="SAM" id="MobiDB-lite"/>
    </source>
</evidence>
<keyword evidence="4" id="KW-0446">Lipid-binding</keyword>
<dbReference type="SUPFAM" id="SSF50044">
    <property type="entry name" value="SH3-domain"/>
    <property type="match status" value="1"/>
</dbReference>
<accession>A0A498NLE5</accession>
<dbReference type="PROSITE" id="PS51741">
    <property type="entry name" value="F_BAR"/>
    <property type="match status" value="1"/>
</dbReference>
<dbReference type="InterPro" id="IPR027267">
    <property type="entry name" value="AH/BAR_dom_sf"/>
</dbReference>
<dbReference type="EMBL" id="QBIY01011356">
    <property type="protein sequence ID" value="RXN32685.1"/>
    <property type="molecule type" value="Genomic_DNA"/>
</dbReference>
<evidence type="ECO:0000313" key="12">
    <source>
        <dbReference type="Proteomes" id="UP000290572"/>
    </source>
</evidence>
<reference evidence="11 12" key="1">
    <citation type="submission" date="2018-03" db="EMBL/GenBank/DDBJ databases">
        <title>Draft genome sequence of Rohu Carp (Labeo rohita).</title>
        <authorList>
            <person name="Das P."/>
            <person name="Kushwaha B."/>
            <person name="Joshi C.G."/>
            <person name="Kumar D."/>
            <person name="Nagpure N.S."/>
            <person name="Sahoo L."/>
            <person name="Das S.P."/>
            <person name="Bit A."/>
            <person name="Patnaik S."/>
            <person name="Meher P.K."/>
            <person name="Jayasankar P."/>
            <person name="Koringa P.G."/>
            <person name="Patel N.V."/>
            <person name="Hinsu A.T."/>
            <person name="Kumar R."/>
            <person name="Pandey M."/>
            <person name="Agarwal S."/>
            <person name="Srivastava S."/>
            <person name="Singh M."/>
            <person name="Iquebal M.A."/>
            <person name="Jaiswal S."/>
            <person name="Angadi U.B."/>
            <person name="Kumar N."/>
            <person name="Raza M."/>
            <person name="Shah T.M."/>
            <person name="Rai A."/>
            <person name="Jena J.K."/>
        </authorList>
    </citation>
    <scope>NUCLEOTIDE SEQUENCE [LARGE SCALE GENOMIC DNA]</scope>
    <source>
        <strain evidence="11">DASCIFA01</strain>
        <tissue evidence="11">Testis</tissue>
    </source>
</reference>
<evidence type="ECO:0000256" key="4">
    <source>
        <dbReference type="ARBA" id="ARBA00023121"/>
    </source>
</evidence>
<organism evidence="11 12">
    <name type="scientific">Labeo rohita</name>
    <name type="common">Indian major carp</name>
    <name type="synonym">Cyprinus rohita</name>
    <dbReference type="NCBI Taxonomy" id="84645"/>
    <lineage>
        <taxon>Eukaryota</taxon>
        <taxon>Metazoa</taxon>
        <taxon>Chordata</taxon>
        <taxon>Craniata</taxon>
        <taxon>Vertebrata</taxon>
        <taxon>Euteleostomi</taxon>
        <taxon>Actinopterygii</taxon>
        <taxon>Neopterygii</taxon>
        <taxon>Teleostei</taxon>
        <taxon>Ostariophysi</taxon>
        <taxon>Cypriniformes</taxon>
        <taxon>Cyprinidae</taxon>
        <taxon>Labeoninae</taxon>
        <taxon>Labeonini</taxon>
        <taxon>Labeo</taxon>
    </lineage>
</organism>
<evidence type="ECO:0000259" key="9">
    <source>
        <dbReference type="PROSITE" id="PS50002"/>
    </source>
</evidence>
<comment type="caution">
    <text evidence="11">The sequence shown here is derived from an EMBL/GenBank/DDBJ whole genome shotgun (WGS) entry which is preliminary data.</text>
</comment>
<dbReference type="Proteomes" id="UP000290572">
    <property type="component" value="Unassembled WGS sequence"/>
</dbReference>
<evidence type="ECO:0000256" key="3">
    <source>
        <dbReference type="ARBA" id="ARBA00023054"/>
    </source>
</evidence>
<evidence type="ECO:0000256" key="2">
    <source>
        <dbReference type="ARBA" id="ARBA00022443"/>
    </source>
</evidence>
<dbReference type="Gene3D" id="6.10.140.470">
    <property type="match status" value="1"/>
</dbReference>
<dbReference type="InterPro" id="IPR057870">
    <property type="entry name" value="HR1_TOCA"/>
</dbReference>
<feature type="domain" description="F-BAR" evidence="10">
    <location>
        <begin position="176"/>
        <end position="447"/>
    </location>
</feature>
<dbReference type="Gene3D" id="2.30.30.40">
    <property type="entry name" value="SH3 Domains"/>
    <property type="match status" value="1"/>
</dbReference>
<gene>
    <name evidence="11" type="ORF">ROHU_036093</name>
</gene>
<keyword evidence="5" id="KW-0458">Lysosome</keyword>
<name>A0A498NLE5_LABRO</name>
<dbReference type="Pfam" id="PF00611">
    <property type="entry name" value="FCH"/>
    <property type="match status" value="1"/>
</dbReference>
<dbReference type="InterPro" id="IPR036028">
    <property type="entry name" value="SH3-like_dom_sf"/>
</dbReference>
<dbReference type="Pfam" id="PF14604">
    <property type="entry name" value="SH3_9"/>
    <property type="match status" value="1"/>
</dbReference>
<evidence type="ECO:0000259" key="10">
    <source>
        <dbReference type="PROSITE" id="PS51741"/>
    </source>
</evidence>
<dbReference type="InterPro" id="IPR001452">
    <property type="entry name" value="SH3_domain"/>
</dbReference>
<keyword evidence="12" id="KW-1185">Reference proteome</keyword>
<keyword evidence="3 7" id="KW-0175">Coiled coil</keyword>
<evidence type="ECO:0007829" key="13">
    <source>
        <dbReference type="PeptideAtlas" id="A0A498NLE5"/>
    </source>
</evidence>
<dbReference type="AlphaFoldDB" id="A0A498NLE5"/>
<evidence type="ECO:0000256" key="1">
    <source>
        <dbReference type="ARBA" id="ARBA00004371"/>
    </source>
</evidence>
<dbReference type="InterPro" id="IPR031160">
    <property type="entry name" value="F_BAR_dom"/>
</dbReference>
<keyword evidence="2 6" id="KW-0728">SH3 domain</keyword>
<dbReference type="CDD" id="cd11911">
    <property type="entry name" value="SH3_CIP4-like"/>
    <property type="match status" value="1"/>
</dbReference>
<proteinExistence type="evidence at protein level"/>
<feature type="domain" description="SH3" evidence="9">
    <location>
        <begin position="588"/>
        <end position="647"/>
    </location>
</feature>
<sequence length="647" mass="75639">MVETLNELAQLRDTRFGRPWPRHGLKLLYWFANKCISLENNDMLSQCDPAKGDFGFHHFENRYDQYGNKLLQDINFPYFVVGNLNSQGAEELPDYVSEDKYTDDHDSNTDRIIVSVDEEWFDRVYVTQHHDRSNYDPNATYRISKGLLMIIRRMSLNEFLVEMGYYTYKQHVPPMPAINDSPQTTNTDQHDVIERHTQSGLDLLERYVKFVKERAEIEQNYAKQLRQDTALTLTKKYSRRGVKEDQDAKPTNQQAFQDVLNELNDYAAQREQLSENMTVKICVELSKNLQELRQERKNYLGDIKKAQQNLESSFKLLETSKKRFEKEWKEAEKANQQTEKVQQDPNATKPDVDKAKQHAHFRVHLADECKNEYASQLQKYNMEQNNFYYVEIPFVYKKLQEMEERRIRMLADGYVQFSETEKNVLPNINKCLDTIISTGRNINEKQVRTHTHTHTHTHQVSLQSAWKDHSDTLALIEQHKTGAKPPADVEFEDYSQVVRAPASDNQPKVRIKQLFHKKNKPPSLEDLSRLPLDQRRRRLQEKIDDIQKELQRETDQSSEYIAVLSESSVSPSENIYECDFDEDFDIDVPIGQCKALYDFDGSSEGAISMRVGEQLSLMQEDQGDGWVRVQRANGDEGYVPASYIQTI</sequence>
<evidence type="ECO:0000256" key="6">
    <source>
        <dbReference type="PROSITE-ProRule" id="PRU00192"/>
    </source>
</evidence>
<keyword evidence="13" id="KW-1267">Proteomics identification</keyword>
<dbReference type="GO" id="GO:0008289">
    <property type="term" value="F:lipid binding"/>
    <property type="evidence" value="ECO:0007669"/>
    <property type="project" value="UniProtKB-KW"/>
</dbReference>
<comment type="subcellular location">
    <subcellularLocation>
        <location evidence="1">Lysosome</location>
    </subcellularLocation>
</comment>
<dbReference type="Gene3D" id="1.20.1270.60">
    <property type="entry name" value="Arfaptin homology (AH) domain/BAR domain"/>
    <property type="match status" value="1"/>
</dbReference>
<dbReference type="SUPFAM" id="SSF103657">
    <property type="entry name" value="BAR/IMD domain-like"/>
    <property type="match status" value="1"/>
</dbReference>
<dbReference type="CDD" id="cd07653">
    <property type="entry name" value="F-BAR_CIP4-like"/>
    <property type="match status" value="1"/>
</dbReference>
<protein>
    <submittedName>
        <fullName evidence="11">Cdc42-interacting 4-like protein</fullName>
    </submittedName>
</protein>
<dbReference type="FunFam" id="1.20.1270.60:FF:000002">
    <property type="entry name" value="Formin-binding protein 1-like isoform 1"/>
    <property type="match status" value="1"/>
</dbReference>
<dbReference type="STRING" id="84645.A0A498NLE5"/>
<dbReference type="InterPro" id="IPR001060">
    <property type="entry name" value="FCH_dom"/>
</dbReference>
<dbReference type="PANTHER" id="PTHR15735:SF17">
    <property type="entry name" value="CDC42-INTERACTING PROTEIN 4"/>
    <property type="match status" value="1"/>
</dbReference>
<dbReference type="SMART" id="SM00326">
    <property type="entry name" value="SH3"/>
    <property type="match status" value="1"/>
</dbReference>
<dbReference type="FunFam" id="2.30.30.40:FF:000203">
    <property type="entry name" value="Cdc42-interacting protein 4, isoform F"/>
    <property type="match status" value="1"/>
</dbReference>
<evidence type="ECO:0000256" key="5">
    <source>
        <dbReference type="ARBA" id="ARBA00023228"/>
    </source>
</evidence>
<dbReference type="PANTHER" id="PTHR15735">
    <property type="entry name" value="FCH AND DOUBLE SH3 DOMAINS PROTEIN"/>
    <property type="match status" value="1"/>
</dbReference>
<evidence type="ECO:0000313" key="11">
    <source>
        <dbReference type="EMBL" id="RXN32685.1"/>
    </source>
</evidence>